<dbReference type="PROSITE" id="PS50865">
    <property type="entry name" value="ZF_MYND_2"/>
    <property type="match status" value="1"/>
</dbReference>
<keyword evidence="3" id="KW-0862">Zinc</keyword>
<evidence type="ECO:0000259" key="5">
    <source>
        <dbReference type="PROSITE" id="PS50865"/>
    </source>
</evidence>
<reference evidence="6 7" key="1">
    <citation type="submission" date="2024-05" db="EMBL/GenBank/DDBJ databases">
        <title>A draft genome resource for the thread blight pathogen Marasmius tenuissimus strain MS-2.</title>
        <authorList>
            <person name="Yulfo-Soto G.E."/>
            <person name="Baruah I.K."/>
            <person name="Amoako-Attah I."/>
            <person name="Bukari Y."/>
            <person name="Meinhardt L.W."/>
            <person name="Bailey B.A."/>
            <person name="Cohen S.P."/>
        </authorList>
    </citation>
    <scope>NUCLEOTIDE SEQUENCE [LARGE SCALE GENOMIC DNA]</scope>
    <source>
        <strain evidence="6 7">MS-2</strain>
    </source>
</reference>
<sequence>MASGFQLFYKAEELYAQGKFDETFEYYQKAIKKITKDENPLKALPALCPDPSFPLETLGAVWRNFLGFFKDPQMHKDKGNEYSLLWVLRNLTPTPDNSPEAYNLLKHYRPNSSHPYPRFQTEKQKLYLKGMQITAAMTLGLLAWDGQDRPTAVKRYCEAIDLAATHPGYDSKSHSTSNWERYVAGEVQGSRDNLAMLLENDERNARIYAEVLGMAGKGEQRRDVLQGAGIIRVEADGAIKFVPSTTIASDKCGSCGKRDIKLMKCSACKKVTYCNAACQKADWKSHKPACKAAKTSA</sequence>
<dbReference type="Gene3D" id="6.10.140.2220">
    <property type="match status" value="1"/>
</dbReference>
<evidence type="ECO:0000256" key="4">
    <source>
        <dbReference type="PROSITE-ProRule" id="PRU00134"/>
    </source>
</evidence>
<feature type="domain" description="MYND-type" evidence="5">
    <location>
        <begin position="252"/>
        <end position="290"/>
    </location>
</feature>
<evidence type="ECO:0000256" key="2">
    <source>
        <dbReference type="ARBA" id="ARBA00022771"/>
    </source>
</evidence>
<name>A0ABR3AAH5_9AGAR</name>
<organism evidence="6 7">
    <name type="scientific">Marasmius tenuissimus</name>
    <dbReference type="NCBI Taxonomy" id="585030"/>
    <lineage>
        <taxon>Eukaryota</taxon>
        <taxon>Fungi</taxon>
        <taxon>Dikarya</taxon>
        <taxon>Basidiomycota</taxon>
        <taxon>Agaricomycotina</taxon>
        <taxon>Agaricomycetes</taxon>
        <taxon>Agaricomycetidae</taxon>
        <taxon>Agaricales</taxon>
        <taxon>Marasmiineae</taxon>
        <taxon>Marasmiaceae</taxon>
        <taxon>Marasmius</taxon>
    </lineage>
</organism>
<keyword evidence="7" id="KW-1185">Reference proteome</keyword>
<dbReference type="Pfam" id="PF01753">
    <property type="entry name" value="zf-MYND"/>
    <property type="match status" value="1"/>
</dbReference>
<evidence type="ECO:0000313" key="7">
    <source>
        <dbReference type="Proteomes" id="UP001437256"/>
    </source>
</evidence>
<keyword evidence="1" id="KW-0479">Metal-binding</keyword>
<accession>A0ABR3AAH5</accession>
<dbReference type="SUPFAM" id="SSF144232">
    <property type="entry name" value="HIT/MYND zinc finger-like"/>
    <property type="match status" value="1"/>
</dbReference>
<dbReference type="InterPro" id="IPR002893">
    <property type="entry name" value="Znf_MYND"/>
</dbReference>
<gene>
    <name evidence="6" type="primary">SMYD1_2</name>
    <name evidence="6" type="ORF">AAF712_002342</name>
</gene>
<dbReference type="EMBL" id="JBBXMP010000006">
    <property type="protein sequence ID" value="KAL0070510.1"/>
    <property type="molecule type" value="Genomic_DNA"/>
</dbReference>
<evidence type="ECO:0000313" key="6">
    <source>
        <dbReference type="EMBL" id="KAL0070510.1"/>
    </source>
</evidence>
<dbReference type="Proteomes" id="UP001437256">
    <property type="component" value="Unassembled WGS sequence"/>
</dbReference>
<dbReference type="PROSITE" id="PS01360">
    <property type="entry name" value="ZF_MYND_1"/>
    <property type="match status" value="1"/>
</dbReference>
<keyword evidence="2 4" id="KW-0863">Zinc-finger</keyword>
<protein>
    <submittedName>
        <fullName evidence="6">Histone-lysine N-methyltransferase smyd1</fullName>
    </submittedName>
</protein>
<comment type="caution">
    <text evidence="6">The sequence shown here is derived from an EMBL/GenBank/DDBJ whole genome shotgun (WGS) entry which is preliminary data.</text>
</comment>
<proteinExistence type="predicted"/>
<evidence type="ECO:0000256" key="1">
    <source>
        <dbReference type="ARBA" id="ARBA00022723"/>
    </source>
</evidence>
<evidence type="ECO:0000256" key="3">
    <source>
        <dbReference type="ARBA" id="ARBA00022833"/>
    </source>
</evidence>